<comment type="caution">
    <text evidence="3">The sequence shown here is derived from an EMBL/GenBank/DDBJ whole genome shotgun (WGS) entry which is preliminary data.</text>
</comment>
<dbReference type="PANTHER" id="PTHR48107:SF7">
    <property type="entry name" value="RE15974P"/>
    <property type="match status" value="1"/>
</dbReference>
<dbReference type="PRINTS" id="PR00081">
    <property type="entry name" value="GDHRDH"/>
</dbReference>
<dbReference type="SUPFAM" id="SSF51735">
    <property type="entry name" value="NAD(P)-binding Rossmann-fold domains"/>
    <property type="match status" value="1"/>
</dbReference>
<dbReference type="GO" id="GO:0016614">
    <property type="term" value="F:oxidoreductase activity, acting on CH-OH group of donors"/>
    <property type="evidence" value="ECO:0007669"/>
    <property type="project" value="UniProtKB-ARBA"/>
</dbReference>
<name>A0A512DPJ4_9PROT</name>
<dbReference type="PRINTS" id="PR00080">
    <property type="entry name" value="SDRFAMILY"/>
</dbReference>
<dbReference type="Proteomes" id="UP000321523">
    <property type="component" value="Unassembled WGS sequence"/>
</dbReference>
<dbReference type="FunFam" id="3.40.50.720:FF:000084">
    <property type="entry name" value="Short-chain dehydrogenase reductase"/>
    <property type="match status" value="1"/>
</dbReference>
<keyword evidence="4" id="KW-1185">Reference proteome</keyword>
<keyword evidence="2" id="KW-0560">Oxidoreductase</keyword>
<reference evidence="3 4" key="1">
    <citation type="submission" date="2019-07" db="EMBL/GenBank/DDBJ databases">
        <title>Whole genome shotgun sequence of Skermanella aerolata NBRC 106429.</title>
        <authorList>
            <person name="Hosoyama A."/>
            <person name="Uohara A."/>
            <person name="Ohji S."/>
            <person name="Ichikawa N."/>
        </authorList>
    </citation>
    <scope>NUCLEOTIDE SEQUENCE [LARGE SCALE GENOMIC DNA]</scope>
    <source>
        <strain evidence="3 4">NBRC 106429</strain>
    </source>
</reference>
<evidence type="ECO:0000256" key="1">
    <source>
        <dbReference type="ARBA" id="ARBA00006484"/>
    </source>
</evidence>
<sequence length="256" mass="26107">MTERSASLQAAGRVALVTGASRGIGAATVISLAGAGYRVGVNYRTGEAEAAAVVARIRAAGGTAAAIQGDIAREEDVVRLFAEVDRALGPLSALVANAGISGGFGRIDDVTGDTLRAVFETNVYGTFWCCREAVRRLSTAHGGQGGGIVLVSSQAARFGGNRLGPYAASKAAINALTIGLAREVAAEGIRVNAVSPGVIETDQQSDIPADRRAALEASIPMGRLGTPEEVAETICWLLSDSSSYVSGSIIPVHGAR</sequence>
<dbReference type="Gene3D" id="3.40.50.720">
    <property type="entry name" value="NAD(P)-binding Rossmann-like Domain"/>
    <property type="match status" value="1"/>
</dbReference>
<gene>
    <name evidence="3" type="ORF">SAE02_22080</name>
</gene>
<evidence type="ECO:0000313" key="4">
    <source>
        <dbReference type="Proteomes" id="UP000321523"/>
    </source>
</evidence>
<accession>A0A512DPJ4</accession>
<dbReference type="RefSeq" id="WP_044428828.1">
    <property type="nucleotide sequence ID" value="NZ_BJYZ01000009.1"/>
</dbReference>
<organism evidence="3 4">
    <name type="scientific">Skermanella aerolata</name>
    <dbReference type="NCBI Taxonomy" id="393310"/>
    <lineage>
        <taxon>Bacteria</taxon>
        <taxon>Pseudomonadati</taxon>
        <taxon>Pseudomonadota</taxon>
        <taxon>Alphaproteobacteria</taxon>
        <taxon>Rhodospirillales</taxon>
        <taxon>Azospirillaceae</taxon>
        <taxon>Skermanella</taxon>
    </lineage>
</organism>
<dbReference type="InterPro" id="IPR036291">
    <property type="entry name" value="NAD(P)-bd_dom_sf"/>
</dbReference>
<evidence type="ECO:0000313" key="3">
    <source>
        <dbReference type="EMBL" id="GEO38060.1"/>
    </source>
</evidence>
<evidence type="ECO:0000256" key="2">
    <source>
        <dbReference type="ARBA" id="ARBA00023002"/>
    </source>
</evidence>
<dbReference type="Pfam" id="PF13561">
    <property type="entry name" value="adh_short_C2"/>
    <property type="match status" value="1"/>
</dbReference>
<dbReference type="AlphaFoldDB" id="A0A512DPJ4"/>
<dbReference type="OrthoDB" id="20590at2"/>
<dbReference type="InterPro" id="IPR020904">
    <property type="entry name" value="Sc_DH/Rdtase_CS"/>
</dbReference>
<dbReference type="CDD" id="cd05233">
    <property type="entry name" value="SDR_c"/>
    <property type="match status" value="1"/>
</dbReference>
<protein>
    <submittedName>
        <fullName evidence="3">Short-chain dehydrogenase</fullName>
    </submittedName>
</protein>
<comment type="similarity">
    <text evidence="1">Belongs to the short-chain dehydrogenases/reductases (SDR) family.</text>
</comment>
<dbReference type="PANTHER" id="PTHR48107">
    <property type="entry name" value="NADPH-DEPENDENT ALDEHYDE REDUCTASE-LIKE PROTEIN, CHLOROPLASTIC-RELATED"/>
    <property type="match status" value="1"/>
</dbReference>
<dbReference type="InterPro" id="IPR002347">
    <property type="entry name" value="SDR_fam"/>
</dbReference>
<dbReference type="EMBL" id="BJYZ01000009">
    <property type="protein sequence ID" value="GEO38060.1"/>
    <property type="molecule type" value="Genomic_DNA"/>
</dbReference>
<dbReference type="PROSITE" id="PS00061">
    <property type="entry name" value="ADH_SHORT"/>
    <property type="match status" value="1"/>
</dbReference>
<proteinExistence type="inferred from homology"/>